<dbReference type="Proteomes" id="UP000244189">
    <property type="component" value="Unassembled WGS sequence"/>
</dbReference>
<dbReference type="RefSeq" id="WP_107957279.1">
    <property type="nucleotide sequence ID" value="NZ_QAOG01000002.1"/>
</dbReference>
<keyword evidence="2" id="KW-1185">Reference proteome</keyword>
<name>A0A2T5GP44_9SPHN</name>
<dbReference type="AlphaFoldDB" id="A0A2T5GP44"/>
<proteinExistence type="predicted"/>
<dbReference type="SUPFAM" id="SSF52540">
    <property type="entry name" value="P-loop containing nucleoside triphosphate hydrolases"/>
    <property type="match status" value="1"/>
</dbReference>
<gene>
    <name evidence="1" type="ORF">C8J26_1414</name>
</gene>
<dbReference type="InterPro" id="IPR027417">
    <property type="entry name" value="P-loop_NTPase"/>
</dbReference>
<accession>A0A2T5GP44</accession>
<dbReference type="Gene3D" id="3.40.50.300">
    <property type="entry name" value="P-loop containing nucleotide triphosphate hydrolases"/>
    <property type="match status" value="1"/>
</dbReference>
<reference evidence="1 2" key="1">
    <citation type="submission" date="2018-04" db="EMBL/GenBank/DDBJ databases">
        <title>Genomic Encyclopedia of Type Strains, Phase III (KMG-III): the genomes of soil and plant-associated and newly described type strains.</title>
        <authorList>
            <person name="Whitman W."/>
        </authorList>
    </citation>
    <scope>NUCLEOTIDE SEQUENCE [LARGE SCALE GENOMIC DNA]</scope>
    <source>
        <strain evidence="1 2">MA101b</strain>
    </source>
</reference>
<evidence type="ECO:0000313" key="2">
    <source>
        <dbReference type="Proteomes" id="UP000244189"/>
    </source>
</evidence>
<comment type="caution">
    <text evidence="1">The sequence shown here is derived from an EMBL/GenBank/DDBJ whole genome shotgun (WGS) entry which is preliminary data.</text>
</comment>
<organism evidence="1 2">
    <name type="scientific">Sphingomonas aurantiaca</name>
    <dbReference type="NCBI Taxonomy" id="185949"/>
    <lineage>
        <taxon>Bacteria</taxon>
        <taxon>Pseudomonadati</taxon>
        <taxon>Pseudomonadota</taxon>
        <taxon>Alphaproteobacteria</taxon>
        <taxon>Sphingomonadales</taxon>
        <taxon>Sphingomonadaceae</taxon>
        <taxon>Sphingomonas</taxon>
    </lineage>
</organism>
<protein>
    <submittedName>
        <fullName evidence="1">AAA domain-containing protein</fullName>
    </submittedName>
</protein>
<dbReference type="EMBL" id="QAOG01000002">
    <property type="protein sequence ID" value="PTQ61093.1"/>
    <property type="molecule type" value="Genomic_DNA"/>
</dbReference>
<evidence type="ECO:0000313" key="1">
    <source>
        <dbReference type="EMBL" id="PTQ61093.1"/>
    </source>
</evidence>
<sequence length="656" mass="72073">MIEVSGIEGSREYAVALALRDRFVEQWPGLDTSPADEEIVHIKANARLAGYPVSDVDIVVGAQFNRARYFVIRKPIKDSDGRGAMGAKARVHGFICAIEVKSQDSGGVSVSGDEVSVRYKEGWKSATEQNDKQLYSLGQYFRDQHLDTWVFRCLVLDGIDALPSAGGVARPEAGAVAHGFKAGDVLAAMAGVNGIRRGREGYYLSSGDKAIVRKALDAPLFRSIVPSRLDRIRMDRLASRRDEAVRLAALLGNKRVHVRGHGGTGKTVLMLQAAHEAYQRHGRRCLVLTYNLALAADISRLLALLGVPSTSDGGGIEVRPAVSFLSSWMSKLGLEKLPEWSRENYARQCKECLELLGEGALSRNDIDAVQLTDPDAFDFDVVLVDEAQDWPQVEAELLATIYGPEKIALADGRDQLLRGAPTDWNRGPARDMPREDRSLSRCLRMKRNLGIFANDIARAAGLNWEVEPNDEAGGGRVIVLKGSYADNPALVERLINEARAAKNAPIDFLHCVPPADVTSVNGTRRSQLAMAFETMGYETWDGTDSVVRRDFPRSLEQLRVLQYESARGLEGWTTVLERVDEAWSQKRGQLISTGATPSAMSDPARAATSSTWRWLMIALTRPIDTLVISLADLESEPARVFLDVAGRHPDFVEIAR</sequence>